<dbReference type="SUPFAM" id="SSF53067">
    <property type="entry name" value="Actin-like ATPase domain"/>
    <property type="match status" value="1"/>
</dbReference>
<accession>A0A4R4VR77</accession>
<dbReference type="CDD" id="cd23763">
    <property type="entry name" value="ASKHA_ATPase_ROK"/>
    <property type="match status" value="1"/>
</dbReference>
<gene>
    <name evidence="3" type="ORF">E1292_16530</name>
</gene>
<reference evidence="3 4" key="1">
    <citation type="submission" date="2019-03" db="EMBL/GenBank/DDBJ databases">
        <title>Draft genome sequences of novel Actinobacteria.</title>
        <authorList>
            <person name="Sahin N."/>
            <person name="Ay H."/>
            <person name="Saygin H."/>
        </authorList>
    </citation>
    <scope>NUCLEOTIDE SEQUENCE [LARGE SCALE GENOMIC DNA]</scope>
    <source>
        <strain evidence="3 4">KC310</strain>
    </source>
</reference>
<dbReference type="Pfam" id="PF12802">
    <property type="entry name" value="MarR_2"/>
    <property type="match status" value="1"/>
</dbReference>
<evidence type="ECO:0000313" key="4">
    <source>
        <dbReference type="Proteomes" id="UP000295258"/>
    </source>
</evidence>
<dbReference type="Gene3D" id="1.10.10.10">
    <property type="entry name" value="Winged helix-like DNA-binding domain superfamily/Winged helix DNA-binding domain"/>
    <property type="match status" value="1"/>
</dbReference>
<dbReference type="GO" id="GO:0003700">
    <property type="term" value="F:DNA-binding transcription factor activity"/>
    <property type="evidence" value="ECO:0007669"/>
    <property type="project" value="InterPro"/>
</dbReference>
<evidence type="ECO:0000256" key="1">
    <source>
        <dbReference type="ARBA" id="ARBA00006479"/>
    </source>
</evidence>
<dbReference type="RefSeq" id="WP_132596102.1">
    <property type="nucleotide sequence ID" value="NZ_SMKO01000037.1"/>
</dbReference>
<dbReference type="Proteomes" id="UP000295258">
    <property type="component" value="Unassembled WGS sequence"/>
</dbReference>
<dbReference type="InterPro" id="IPR043129">
    <property type="entry name" value="ATPase_NBD"/>
</dbReference>
<comment type="similarity">
    <text evidence="1">Belongs to the ROK (NagC/XylR) family.</text>
</comment>
<dbReference type="PANTHER" id="PTHR18964">
    <property type="entry name" value="ROK (REPRESSOR, ORF, KINASE) FAMILY"/>
    <property type="match status" value="1"/>
</dbReference>
<protein>
    <submittedName>
        <fullName evidence="3">ROK family transcriptional regulator</fullName>
    </submittedName>
</protein>
<dbReference type="InterPro" id="IPR000600">
    <property type="entry name" value="ROK"/>
</dbReference>
<dbReference type="EMBL" id="SMKO01000037">
    <property type="protein sequence ID" value="TDD05683.1"/>
    <property type="molecule type" value="Genomic_DNA"/>
</dbReference>
<evidence type="ECO:0000259" key="2">
    <source>
        <dbReference type="Pfam" id="PF12802"/>
    </source>
</evidence>
<dbReference type="Gene3D" id="3.30.420.40">
    <property type="match status" value="2"/>
</dbReference>
<proteinExistence type="inferred from homology"/>
<dbReference type="InterPro" id="IPR000835">
    <property type="entry name" value="HTH_MarR-typ"/>
</dbReference>
<name>A0A4R4VR77_9ACTN</name>
<feature type="domain" description="HTH marR-type" evidence="2">
    <location>
        <begin position="19"/>
        <end position="68"/>
    </location>
</feature>
<dbReference type="AlphaFoldDB" id="A0A4R4VR77"/>
<dbReference type="InterPro" id="IPR036390">
    <property type="entry name" value="WH_DNA-bd_sf"/>
</dbReference>
<dbReference type="InterPro" id="IPR036388">
    <property type="entry name" value="WH-like_DNA-bd_sf"/>
</dbReference>
<dbReference type="Pfam" id="PF00480">
    <property type="entry name" value="ROK"/>
    <property type="match status" value="1"/>
</dbReference>
<organism evidence="3 4">
    <name type="scientific">Nonomuraea deserti</name>
    <dbReference type="NCBI Taxonomy" id="1848322"/>
    <lineage>
        <taxon>Bacteria</taxon>
        <taxon>Bacillati</taxon>
        <taxon>Actinomycetota</taxon>
        <taxon>Actinomycetes</taxon>
        <taxon>Streptosporangiales</taxon>
        <taxon>Streptosporangiaceae</taxon>
        <taxon>Nonomuraea</taxon>
    </lineage>
</organism>
<comment type="caution">
    <text evidence="3">The sequence shown here is derived from an EMBL/GenBank/DDBJ whole genome shotgun (WGS) entry which is preliminary data.</text>
</comment>
<dbReference type="PANTHER" id="PTHR18964:SF149">
    <property type="entry name" value="BIFUNCTIONAL UDP-N-ACETYLGLUCOSAMINE 2-EPIMERASE_N-ACETYLMANNOSAMINE KINASE"/>
    <property type="match status" value="1"/>
</dbReference>
<evidence type="ECO:0000313" key="3">
    <source>
        <dbReference type="EMBL" id="TDD05683.1"/>
    </source>
</evidence>
<dbReference type="SUPFAM" id="SSF46785">
    <property type="entry name" value="Winged helix' DNA-binding domain"/>
    <property type="match status" value="1"/>
</dbReference>
<keyword evidence="4" id="KW-1185">Reference proteome</keyword>
<sequence length="393" mass="40298">MERRPGVPRLLREINDRAALELLLATGPMTRGQIGDLTGLSKVTASQTLARLEERGLVEVVGTQVGGRGPNAALYSVIPSSAYVAGLEVGPELISAAVADIHGRTIAEVTVDPQDDDDPVSVVHDAIAKACRSAKVSLARLRGVVIGTPGVVDPRTGDVRFSFDLPGWHEGIHEALAGDLRREVTIENDVNLAAIAERVDGAAQGIDDFVLLWASRGLGLAVMLGGKLHRGRAGSAGEIGYLPVPGVPLPEDIRTMPGRLPSLAGGLQSLVSAEAVTELARGHGFAAGSAGECVQVAVAAGAEGEALLSEIADRLALGVAAVCVILDPGLVVLGGVVGHAGGAALTSRVEEAVARICPVRPQVVTTMVTGQNPVLRGAVLAALDQAREALLTS</sequence>